<name>A0A5C5X7Y0_9BACT</name>
<proteinExistence type="predicted"/>
<dbReference type="AlphaFoldDB" id="A0A5C5X7Y0"/>
<organism evidence="2 3">
    <name type="scientific">Allorhodopirellula solitaria</name>
    <dbReference type="NCBI Taxonomy" id="2527987"/>
    <lineage>
        <taxon>Bacteria</taxon>
        <taxon>Pseudomonadati</taxon>
        <taxon>Planctomycetota</taxon>
        <taxon>Planctomycetia</taxon>
        <taxon>Pirellulales</taxon>
        <taxon>Pirellulaceae</taxon>
        <taxon>Allorhodopirellula</taxon>
    </lineage>
</organism>
<dbReference type="Proteomes" id="UP000318053">
    <property type="component" value="Unassembled WGS sequence"/>
</dbReference>
<sequence>MRKQVAFAALLKHTPRQTGDRTSKTNRKPLTQNTLQLSTKPNGTLPSGAIQGDA</sequence>
<feature type="compositionally biased region" description="Polar residues" evidence="1">
    <location>
        <begin position="28"/>
        <end position="45"/>
    </location>
</feature>
<comment type="caution">
    <text evidence="2">The sequence shown here is derived from an EMBL/GenBank/DDBJ whole genome shotgun (WGS) entry which is preliminary data.</text>
</comment>
<reference evidence="2 3" key="1">
    <citation type="submission" date="2019-02" db="EMBL/GenBank/DDBJ databases">
        <title>Deep-cultivation of Planctomycetes and their phenomic and genomic characterization uncovers novel biology.</title>
        <authorList>
            <person name="Wiegand S."/>
            <person name="Jogler M."/>
            <person name="Boedeker C."/>
            <person name="Pinto D."/>
            <person name="Vollmers J."/>
            <person name="Rivas-Marin E."/>
            <person name="Kohn T."/>
            <person name="Peeters S.H."/>
            <person name="Heuer A."/>
            <person name="Rast P."/>
            <person name="Oberbeckmann S."/>
            <person name="Bunk B."/>
            <person name="Jeske O."/>
            <person name="Meyerdierks A."/>
            <person name="Storesund J.E."/>
            <person name="Kallscheuer N."/>
            <person name="Luecker S."/>
            <person name="Lage O.M."/>
            <person name="Pohl T."/>
            <person name="Merkel B.J."/>
            <person name="Hornburger P."/>
            <person name="Mueller R.-W."/>
            <person name="Bruemmer F."/>
            <person name="Labrenz M."/>
            <person name="Spormann A.M."/>
            <person name="Op Den Camp H."/>
            <person name="Overmann J."/>
            <person name="Amann R."/>
            <person name="Jetten M.S.M."/>
            <person name="Mascher T."/>
            <person name="Medema M.H."/>
            <person name="Devos D.P."/>
            <person name="Kaster A.-K."/>
            <person name="Ovreas L."/>
            <person name="Rohde M."/>
            <person name="Galperin M.Y."/>
            <person name="Jogler C."/>
        </authorList>
    </citation>
    <scope>NUCLEOTIDE SEQUENCE [LARGE SCALE GENOMIC DNA]</scope>
    <source>
        <strain evidence="2 3">CA85</strain>
    </source>
</reference>
<evidence type="ECO:0000313" key="2">
    <source>
        <dbReference type="EMBL" id="TWT59247.1"/>
    </source>
</evidence>
<dbReference type="EMBL" id="SJPK01000011">
    <property type="protein sequence ID" value="TWT59247.1"/>
    <property type="molecule type" value="Genomic_DNA"/>
</dbReference>
<gene>
    <name evidence="2" type="ORF">CA85_39430</name>
</gene>
<accession>A0A5C5X7Y0</accession>
<keyword evidence="3" id="KW-1185">Reference proteome</keyword>
<feature type="region of interest" description="Disordered" evidence="1">
    <location>
        <begin position="1"/>
        <end position="54"/>
    </location>
</feature>
<evidence type="ECO:0000313" key="3">
    <source>
        <dbReference type="Proteomes" id="UP000318053"/>
    </source>
</evidence>
<evidence type="ECO:0000256" key="1">
    <source>
        <dbReference type="SAM" id="MobiDB-lite"/>
    </source>
</evidence>
<protein>
    <submittedName>
        <fullName evidence="2">Uncharacterized protein</fullName>
    </submittedName>
</protein>